<dbReference type="KEGG" id="rcu:8275225"/>
<evidence type="ECO:0000313" key="3">
    <source>
        <dbReference type="Proteomes" id="UP000008311"/>
    </source>
</evidence>
<dbReference type="Proteomes" id="UP000008311">
    <property type="component" value="Unassembled WGS sequence"/>
</dbReference>
<dbReference type="EMBL" id="EQ973922">
    <property type="protein sequence ID" value="EEF38646.1"/>
    <property type="molecule type" value="Genomic_DNA"/>
</dbReference>
<dbReference type="eggNOG" id="ENOG502RZ6A">
    <property type="taxonomic scope" value="Eukaryota"/>
</dbReference>
<keyword evidence="3" id="KW-1185">Reference proteome</keyword>
<sequence length="157" mass="17360">MDNSDNPTTIMCTVLAIDHSNLFYRACSLCERTLPDTPNSQCGFCNNFNHSSSKRFFRLLVSIAVDTKVLNVICFDRAARILFGCSADEFFDFAKIHPFASANAGKALEGEMFKMALSKPKNGNAQHLRAVSILPLRTGFQPAIETLKELYGVRASS</sequence>
<dbReference type="InterPro" id="IPR012340">
    <property type="entry name" value="NA-bd_OB-fold"/>
</dbReference>
<evidence type="ECO:0000313" key="2">
    <source>
        <dbReference type="EMBL" id="EEF38646.1"/>
    </source>
</evidence>
<proteinExistence type="predicted"/>
<evidence type="ECO:0000259" key="1">
    <source>
        <dbReference type="Pfam" id="PF08646"/>
    </source>
</evidence>
<protein>
    <recommendedName>
        <fullName evidence="1">Replication factor A C-terminal domain-containing protein</fullName>
    </recommendedName>
</protein>
<feature type="domain" description="Replication factor A C-terminal" evidence="1">
    <location>
        <begin position="9"/>
        <end position="98"/>
    </location>
</feature>
<dbReference type="Gene3D" id="2.40.50.140">
    <property type="entry name" value="Nucleic acid-binding proteins"/>
    <property type="match status" value="1"/>
</dbReference>
<dbReference type="InterPro" id="IPR013955">
    <property type="entry name" value="Rep_factor-A_C"/>
</dbReference>
<dbReference type="Pfam" id="PF08646">
    <property type="entry name" value="Rep_fac-A_C"/>
    <property type="match status" value="1"/>
</dbReference>
<dbReference type="FunCoup" id="B9SCI7">
    <property type="interactions" value="104"/>
</dbReference>
<dbReference type="STRING" id="3988.B9SCI7"/>
<gene>
    <name evidence="2" type="ORF">RCOM_0473910</name>
</gene>
<accession>B9SCI7</accession>
<dbReference type="SUPFAM" id="SSF50249">
    <property type="entry name" value="Nucleic acid-binding proteins"/>
    <property type="match status" value="1"/>
</dbReference>
<dbReference type="InParanoid" id="B9SCI7"/>
<dbReference type="OrthoDB" id="1922776at2759"/>
<reference evidence="3" key="1">
    <citation type="journal article" date="2010" name="Nat. Biotechnol.">
        <title>Draft genome sequence of the oilseed species Ricinus communis.</title>
        <authorList>
            <person name="Chan A.P."/>
            <person name="Crabtree J."/>
            <person name="Zhao Q."/>
            <person name="Lorenzi H."/>
            <person name="Orvis J."/>
            <person name="Puiu D."/>
            <person name="Melake-Berhan A."/>
            <person name="Jones K.M."/>
            <person name="Redman J."/>
            <person name="Chen G."/>
            <person name="Cahoon E.B."/>
            <person name="Gedil M."/>
            <person name="Stanke M."/>
            <person name="Haas B.J."/>
            <person name="Wortman J.R."/>
            <person name="Fraser-Liggett C.M."/>
            <person name="Ravel J."/>
            <person name="Rabinowicz P.D."/>
        </authorList>
    </citation>
    <scope>NUCLEOTIDE SEQUENCE [LARGE SCALE GENOMIC DNA]</scope>
    <source>
        <strain evidence="3">cv. Hale</strain>
    </source>
</reference>
<name>B9SCI7_RICCO</name>
<organism evidence="2 3">
    <name type="scientific">Ricinus communis</name>
    <name type="common">Castor bean</name>
    <dbReference type="NCBI Taxonomy" id="3988"/>
    <lineage>
        <taxon>Eukaryota</taxon>
        <taxon>Viridiplantae</taxon>
        <taxon>Streptophyta</taxon>
        <taxon>Embryophyta</taxon>
        <taxon>Tracheophyta</taxon>
        <taxon>Spermatophyta</taxon>
        <taxon>Magnoliopsida</taxon>
        <taxon>eudicotyledons</taxon>
        <taxon>Gunneridae</taxon>
        <taxon>Pentapetalae</taxon>
        <taxon>rosids</taxon>
        <taxon>fabids</taxon>
        <taxon>Malpighiales</taxon>
        <taxon>Euphorbiaceae</taxon>
        <taxon>Acalyphoideae</taxon>
        <taxon>Acalypheae</taxon>
        <taxon>Ricinus</taxon>
    </lineage>
</organism>
<dbReference type="AlphaFoldDB" id="B9SCI7"/>